<evidence type="ECO:0008006" key="5">
    <source>
        <dbReference type="Google" id="ProtNLM"/>
    </source>
</evidence>
<dbReference type="AlphaFoldDB" id="A0A843UK13"/>
<dbReference type="Proteomes" id="UP000652761">
    <property type="component" value="Unassembled WGS sequence"/>
</dbReference>
<keyword evidence="2" id="KW-0732">Signal</keyword>
<gene>
    <name evidence="3" type="ORF">Taro_016338</name>
</gene>
<evidence type="ECO:0000313" key="3">
    <source>
        <dbReference type="EMBL" id="MQL83848.1"/>
    </source>
</evidence>
<feature type="signal peptide" evidence="2">
    <location>
        <begin position="1"/>
        <end position="25"/>
    </location>
</feature>
<accession>A0A843UK13</accession>
<comment type="caution">
    <text evidence="3">The sequence shown here is derived from an EMBL/GenBank/DDBJ whole genome shotgun (WGS) entry which is preliminary data.</text>
</comment>
<reference evidence="3" key="1">
    <citation type="submission" date="2017-07" db="EMBL/GenBank/DDBJ databases">
        <title>Taro Niue Genome Assembly and Annotation.</title>
        <authorList>
            <person name="Atibalentja N."/>
            <person name="Keating K."/>
            <person name="Fields C.J."/>
        </authorList>
    </citation>
    <scope>NUCLEOTIDE SEQUENCE</scope>
    <source>
        <strain evidence="3">Niue_2</strain>
        <tissue evidence="3">Leaf</tissue>
    </source>
</reference>
<name>A0A843UK13_COLES</name>
<evidence type="ECO:0000256" key="2">
    <source>
        <dbReference type="SAM" id="SignalP"/>
    </source>
</evidence>
<protein>
    <recommendedName>
        <fullName evidence="5">Secreted protein</fullName>
    </recommendedName>
</protein>
<feature type="region of interest" description="Disordered" evidence="1">
    <location>
        <begin position="113"/>
        <end position="139"/>
    </location>
</feature>
<keyword evidence="4" id="KW-1185">Reference proteome</keyword>
<evidence type="ECO:0000256" key="1">
    <source>
        <dbReference type="SAM" id="MobiDB-lite"/>
    </source>
</evidence>
<feature type="chain" id="PRO_5032650450" description="Secreted protein" evidence="2">
    <location>
        <begin position="26"/>
        <end position="139"/>
    </location>
</feature>
<proteinExistence type="predicted"/>
<dbReference type="EMBL" id="NMUH01000722">
    <property type="protein sequence ID" value="MQL83848.1"/>
    <property type="molecule type" value="Genomic_DNA"/>
</dbReference>
<evidence type="ECO:0000313" key="4">
    <source>
        <dbReference type="Proteomes" id="UP000652761"/>
    </source>
</evidence>
<organism evidence="3 4">
    <name type="scientific">Colocasia esculenta</name>
    <name type="common">Wild taro</name>
    <name type="synonym">Arum esculentum</name>
    <dbReference type="NCBI Taxonomy" id="4460"/>
    <lineage>
        <taxon>Eukaryota</taxon>
        <taxon>Viridiplantae</taxon>
        <taxon>Streptophyta</taxon>
        <taxon>Embryophyta</taxon>
        <taxon>Tracheophyta</taxon>
        <taxon>Spermatophyta</taxon>
        <taxon>Magnoliopsida</taxon>
        <taxon>Liliopsida</taxon>
        <taxon>Araceae</taxon>
        <taxon>Aroideae</taxon>
        <taxon>Colocasieae</taxon>
        <taxon>Colocasia</taxon>
    </lineage>
</organism>
<sequence length="139" mass="15448">MRHTLCRLLTGQPVLLLTASLLTAPEPFGEVRRGTVVRPDYGGYCCVPCVLPRSDEMQGPGPRSRIRRLWTHLTAESPPSVFTSRVVVTTSSHTEFPTESTFRTVSLLSSGRVRVGRRRRGGESSQQRQGARRAQETGR</sequence>